<protein>
    <submittedName>
        <fullName evidence="6">Holin</fullName>
    </submittedName>
</protein>
<keyword evidence="4 5" id="KW-0472">Membrane</keyword>
<keyword evidence="3 5" id="KW-1133">Transmembrane helix</keyword>
<reference evidence="6" key="1">
    <citation type="journal article" date="2021" name="Proc. Natl. Acad. Sci. U.S.A.">
        <title>A Catalog of Tens of Thousands of Viruses from Human Metagenomes Reveals Hidden Associations with Chronic Diseases.</title>
        <authorList>
            <person name="Tisza M.J."/>
            <person name="Buck C.B."/>
        </authorList>
    </citation>
    <scope>NUCLEOTIDE SEQUENCE</scope>
    <source>
        <strain evidence="6">Cto6l14</strain>
    </source>
</reference>
<feature type="transmembrane region" description="Helical" evidence="5">
    <location>
        <begin position="35"/>
        <end position="52"/>
    </location>
</feature>
<dbReference type="EMBL" id="BK015887">
    <property type="protein sequence ID" value="DAD71743.1"/>
    <property type="molecule type" value="Genomic_DNA"/>
</dbReference>
<comment type="subcellular location">
    <subcellularLocation>
        <location evidence="1">Host membrane</location>
        <topology evidence="1">Multi-pass membrane protein</topology>
    </subcellularLocation>
</comment>
<dbReference type="NCBIfam" id="TIGR01593">
    <property type="entry name" value="holin_tox_secr"/>
    <property type="match status" value="1"/>
</dbReference>
<evidence type="ECO:0000256" key="5">
    <source>
        <dbReference type="SAM" id="Phobius"/>
    </source>
</evidence>
<accession>A0A8S5LPH1</accession>
<proteinExistence type="predicted"/>
<evidence type="ECO:0000256" key="3">
    <source>
        <dbReference type="ARBA" id="ARBA00022989"/>
    </source>
</evidence>
<dbReference type="InterPro" id="IPR006480">
    <property type="entry name" value="Phage_holin_4_1"/>
</dbReference>
<feature type="transmembrane region" description="Helical" evidence="5">
    <location>
        <begin position="58"/>
        <end position="78"/>
    </location>
</feature>
<evidence type="ECO:0000256" key="1">
    <source>
        <dbReference type="ARBA" id="ARBA00004301"/>
    </source>
</evidence>
<evidence type="ECO:0000256" key="2">
    <source>
        <dbReference type="ARBA" id="ARBA00022692"/>
    </source>
</evidence>
<dbReference type="GO" id="GO:0033644">
    <property type="term" value="C:host cell membrane"/>
    <property type="evidence" value="ECO:0007669"/>
    <property type="project" value="UniProtKB-SubCell"/>
</dbReference>
<dbReference type="Pfam" id="PF05105">
    <property type="entry name" value="Phage_holin_4_1"/>
    <property type="match status" value="1"/>
</dbReference>
<evidence type="ECO:0000313" key="6">
    <source>
        <dbReference type="EMBL" id="DAD71743.1"/>
    </source>
</evidence>
<evidence type="ECO:0000256" key="4">
    <source>
        <dbReference type="ARBA" id="ARBA00023136"/>
    </source>
</evidence>
<keyword evidence="2 5" id="KW-0812">Transmembrane</keyword>
<name>A0A8S5LPH1_9CAUD</name>
<sequence length="115" mass="12513">MLVVMCVDYITGLAGAYITKQLNSRIGIIGIIKKIAYLGLVAVGMVTDYIIYSALAQLGVSIELGYCVGMVIVVWLIINELISILENLAEIGVPLPAFITKLIERLKNTVESKIE</sequence>
<organism evidence="6">
    <name type="scientific">Siphoviridae sp. cto6l14</name>
    <dbReference type="NCBI Taxonomy" id="2827590"/>
    <lineage>
        <taxon>Viruses</taxon>
        <taxon>Duplodnaviria</taxon>
        <taxon>Heunggongvirae</taxon>
        <taxon>Uroviricota</taxon>
        <taxon>Caudoviricetes</taxon>
    </lineage>
</organism>